<feature type="region of interest" description="Disordered" evidence="14">
    <location>
        <begin position="70"/>
        <end position="100"/>
    </location>
</feature>
<evidence type="ECO:0000256" key="1">
    <source>
        <dbReference type="ARBA" id="ARBA00004123"/>
    </source>
</evidence>
<keyword evidence="12" id="KW-0539">Nucleus</keyword>
<evidence type="ECO:0000256" key="15">
    <source>
        <dbReference type="SAM" id="Phobius"/>
    </source>
</evidence>
<keyword evidence="10 15" id="KW-0472">Membrane</keyword>
<keyword evidence="6" id="KW-0256">Endoplasmic reticulum</keyword>
<dbReference type="GeneID" id="113710312"/>
<accession>A0ABM4VPN0</accession>
<keyword evidence="7 15" id="KW-1133">Transmembrane helix</keyword>
<evidence type="ECO:0000256" key="8">
    <source>
        <dbReference type="ARBA" id="ARBA00023015"/>
    </source>
</evidence>
<keyword evidence="9" id="KW-0238">DNA-binding</keyword>
<evidence type="ECO:0000256" key="5">
    <source>
        <dbReference type="ARBA" id="ARBA00022692"/>
    </source>
</evidence>
<keyword evidence="8" id="KW-0805">Transcription regulation</keyword>
<protein>
    <recommendedName>
        <fullName evidence="4">Signal peptidase complex subunit 1</fullName>
    </recommendedName>
</protein>
<evidence type="ECO:0000256" key="3">
    <source>
        <dbReference type="ARBA" id="ARBA00005245"/>
    </source>
</evidence>
<dbReference type="Pfam" id="PF06645">
    <property type="entry name" value="SPC12"/>
    <property type="match status" value="1"/>
</dbReference>
<dbReference type="Gene3D" id="2.40.330.10">
    <property type="entry name" value="DNA-binding pseudobarrel domain"/>
    <property type="match status" value="1"/>
</dbReference>
<evidence type="ECO:0000256" key="9">
    <source>
        <dbReference type="ARBA" id="ARBA00023125"/>
    </source>
</evidence>
<evidence type="ECO:0000256" key="2">
    <source>
        <dbReference type="ARBA" id="ARBA00004477"/>
    </source>
</evidence>
<dbReference type="RefSeq" id="XP_071921495.1">
    <property type="nucleotide sequence ID" value="XM_072065394.1"/>
</dbReference>
<comment type="subcellular location">
    <subcellularLocation>
        <location evidence="2">Endoplasmic reticulum membrane</location>
        <topology evidence="2">Multi-pass membrane protein</topology>
    </subcellularLocation>
    <subcellularLocation>
        <location evidence="1">Nucleus</location>
    </subcellularLocation>
</comment>
<dbReference type="PANTHER" id="PTHR13202">
    <property type="entry name" value="MICROSOMAL SIGNAL PEPTIDASE 12 KDA SUBUNIT"/>
    <property type="match status" value="1"/>
</dbReference>
<evidence type="ECO:0000313" key="18">
    <source>
        <dbReference type="RefSeq" id="XP_071921495.1"/>
    </source>
</evidence>
<evidence type="ECO:0000313" key="17">
    <source>
        <dbReference type="RefSeq" id="XP_071921494.1"/>
    </source>
</evidence>
<keyword evidence="5 15" id="KW-0812">Transmembrane</keyword>
<gene>
    <name evidence="17 18 19" type="primary">LOC113710312</name>
</gene>
<feature type="transmembrane region" description="Helical" evidence="15">
    <location>
        <begin position="12"/>
        <end position="31"/>
    </location>
</feature>
<dbReference type="PANTHER" id="PTHR13202:SF0">
    <property type="entry name" value="SIGNAL PEPTIDASE COMPLEX SUBUNIT 1"/>
    <property type="match status" value="1"/>
</dbReference>
<evidence type="ECO:0000313" key="16">
    <source>
        <dbReference type="Proteomes" id="UP001652660"/>
    </source>
</evidence>
<name>A0ABM4VPN0_COFAR</name>
<keyword evidence="16" id="KW-1185">Reference proteome</keyword>
<dbReference type="InterPro" id="IPR009542">
    <property type="entry name" value="Spc1/SPCS1"/>
</dbReference>
<dbReference type="RefSeq" id="XP_071921496.1">
    <property type="nucleotide sequence ID" value="XM_072065395.1"/>
</dbReference>
<evidence type="ECO:0000256" key="6">
    <source>
        <dbReference type="ARBA" id="ARBA00022824"/>
    </source>
</evidence>
<reference evidence="17 18" key="1">
    <citation type="submission" date="2025-05" db="UniProtKB">
        <authorList>
            <consortium name="RefSeq"/>
        </authorList>
    </citation>
    <scope>IDENTIFICATION</scope>
    <source>
        <tissue evidence="17 18">Leaves</tissue>
    </source>
</reference>
<evidence type="ECO:0000256" key="12">
    <source>
        <dbReference type="ARBA" id="ARBA00023242"/>
    </source>
</evidence>
<dbReference type="RefSeq" id="XP_071921494.1">
    <property type="nucleotide sequence ID" value="XM_072065393.1"/>
</dbReference>
<keyword evidence="11" id="KW-0804">Transcription</keyword>
<dbReference type="SUPFAM" id="SSF101936">
    <property type="entry name" value="DNA-binding pseudobarrel domain"/>
    <property type="match status" value="2"/>
</dbReference>
<dbReference type="Proteomes" id="UP001652660">
    <property type="component" value="Chromosome 9e"/>
</dbReference>
<evidence type="ECO:0000256" key="14">
    <source>
        <dbReference type="SAM" id="MobiDB-lite"/>
    </source>
</evidence>
<sequence length="390" mass="44494">MDWQGQKLAEQLMQIMLVSSAVVAFISGYVLGSFQIMLLIYAAGVLLTSLITVPNWPFLNHHPLKWLDPSEAEKHPKPVSANTSSKKKAGKKSMAETMSVSPTNFHPTNSSLPACCFLLKCIHRGQVLPTQFELLLHQHHCNRIILRVGLRQWTITVTDHSFEEGWDAFCEHNIVKRHDTLLLRHSGNLIFDVIHFCELQKQVLLPWTVPLPDLLHMNVVASRDDIHTPTRQQQVASSLRPNFCQDLSDSICFYQIFNSATPNSLKIPRFIDHFINGSKTPKLLINTGNKSTQIGVKHERLHQNWRGFILEHQLQHNETLVFVPESENIFTALIFDDTGVEKIFPWRILPSPRGLIFKPTSSLNIPSFDAKQLAKIFRYVEILEACLHHS</sequence>
<feature type="transmembrane region" description="Helical" evidence="15">
    <location>
        <begin position="38"/>
        <end position="59"/>
    </location>
</feature>
<evidence type="ECO:0000256" key="13">
    <source>
        <dbReference type="ARBA" id="ARBA00045204"/>
    </source>
</evidence>
<comment type="similarity">
    <text evidence="3">Belongs to the SPCS1 family.</text>
</comment>
<evidence type="ECO:0000256" key="10">
    <source>
        <dbReference type="ARBA" id="ARBA00023136"/>
    </source>
</evidence>
<dbReference type="InterPro" id="IPR015300">
    <property type="entry name" value="DNA-bd_pseudobarrel_sf"/>
</dbReference>
<comment type="function">
    <text evidence="13">Component of the signal peptidase complex (SPC) which catalyzes the cleavage of N-terminal signal sequences from nascent proteins as they are translocated into the lumen of the endoplasmic reticulum. Dispensable for SPC enzymatic activity.</text>
</comment>
<evidence type="ECO:0000313" key="19">
    <source>
        <dbReference type="RefSeq" id="XP_071921496.1"/>
    </source>
</evidence>
<evidence type="ECO:0000256" key="11">
    <source>
        <dbReference type="ARBA" id="ARBA00023163"/>
    </source>
</evidence>
<evidence type="ECO:0000256" key="7">
    <source>
        <dbReference type="ARBA" id="ARBA00022989"/>
    </source>
</evidence>
<evidence type="ECO:0000256" key="4">
    <source>
        <dbReference type="ARBA" id="ARBA00017059"/>
    </source>
</evidence>
<proteinExistence type="inferred from homology"/>
<organism evidence="16 18">
    <name type="scientific">Coffea arabica</name>
    <name type="common">Arabian coffee</name>
    <dbReference type="NCBI Taxonomy" id="13443"/>
    <lineage>
        <taxon>Eukaryota</taxon>
        <taxon>Viridiplantae</taxon>
        <taxon>Streptophyta</taxon>
        <taxon>Embryophyta</taxon>
        <taxon>Tracheophyta</taxon>
        <taxon>Spermatophyta</taxon>
        <taxon>Magnoliopsida</taxon>
        <taxon>eudicotyledons</taxon>
        <taxon>Gunneridae</taxon>
        <taxon>Pentapetalae</taxon>
        <taxon>asterids</taxon>
        <taxon>lamiids</taxon>
        <taxon>Gentianales</taxon>
        <taxon>Rubiaceae</taxon>
        <taxon>Ixoroideae</taxon>
        <taxon>Gardenieae complex</taxon>
        <taxon>Bertiereae - Coffeeae clade</taxon>
        <taxon>Coffeeae</taxon>
        <taxon>Coffea</taxon>
    </lineage>
</organism>